<dbReference type="AlphaFoldDB" id="A0A1G7JQC2"/>
<dbReference type="InterPro" id="IPR012902">
    <property type="entry name" value="N_methyl_site"/>
</dbReference>
<dbReference type="RefSeq" id="WP_083344930.1">
    <property type="nucleotide sequence ID" value="NZ_LT629690.1"/>
</dbReference>
<evidence type="ECO:0000313" key="3">
    <source>
        <dbReference type="EMBL" id="SDF27065.1"/>
    </source>
</evidence>
<dbReference type="Pfam" id="PF07963">
    <property type="entry name" value="N_methyl"/>
    <property type="match status" value="1"/>
</dbReference>
<feature type="region of interest" description="Disordered" evidence="1">
    <location>
        <begin position="143"/>
        <end position="170"/>
    </location>
</feature>
<proteinExistence type="predicted"/>
<dbReference type="OrthoDB" id="120207at2"/>
<dbReference type="SUPFAM" id="SSF54523">
    <property type="entry name" value="Pili subunits"/>
    <property type="match status" value="1"/>
</dbReference>
<accession>A0A1G7JQC2</accession>
<evidence type="ECO:0000313" key="4">
    <source>
        <dbReference type="Proteomes" id="UP000182427"/>
    </source>
</evidence>
<dbReference type="NCBIfam" id="TIGR02532">
    <property type="entry name" value="IV_pilin_GFxxxE"/>
    <property type="match status" value="1"/>
</dbReference>
<keyword evidence="2" id="KW-0472">Membrane</keyword>
<keyword evidence="4" id="KW-1185">Reference proteome</keyword>
<evidence type="ECO:0000256" key="1">
    <source>
        <dbReference type="SAM" id="MobiDB-lite"/>
    </source>
</evidence>
<organism evidence="3 4">
    <name type="scientific">Terriglobus roseus</name>
    <dbReference type="NCBI Taxonomy" id="392734"/>
    <lineage>
        <taxon>Bacteria</taxon>
        <taxon>Pseudomonadati</taxon>
        <taxon>Acidobacteriota</taxon>
        <taxon>Terriglobia</taxon>
        <taxon>Terriglobales</taxon>
        <taxon>Acidobacteriaceae</taxon>
        <taxon>Terriglobus</taxon>
    </lineage>
</organism>
<evidence type="ECO:0000256" key="2">
    <source>
        <dbReference type="SAM" id="Phobius"/>
    </source>
</evidence>
<protein>
    <submittedName>
        <fullName evidence="3">Type IV pilus assembly protein PilA</fullName>
    </submittedName>
</protein>
<dbReference type="PROSITE" id="PS00409">
    <property type="entry name" value="PROKAR_NTER_METHYL"/>
    <property type="match status" value="1"/>
</dbReference>
<name>A0A1G7JQC2_9BACT</name>
<dbReference type="InterPro" id="IPR045584">
    <property type="entry name" value="Pilin-like"/>
</dbReference>
<dbReference type="Gene3D" id="3.30.700.10">
    <property type="entry name" value="Glycoprotein, Type 4 Pilin"/>
    <property type="match status" value="1"/>
</dbReference>
<keyword evidence="2" id="KW-0812">Transmembrane</keyword>
<gene>
    <name evidence="3" type="ORF">SAMN05444167_1909</name>
</gene>
<keyword evidence="2" id="KW-1133">Transmembrane helix</keyword>
<sequence length="170" mass="18128">MTLPNRRRASRQDEGFTLIELLIVMSIIIIIATFAIPNITRIKRQGNETSAIQSIRAIVAAQLQYQQTYPANGYACSLAALGGDKGAAPTPAAAGLLPSDLAGGQKAGYTFALVNCNKVTINNQDQYTSYEITAVPQKVGNTGDRGFCSDDSQQVKYDPKGGTACTQPIQ</sequence>
<reference evidence="4" key="1">
    <citation type="submission" date="2016-10" db="EMBL/GenBank/DDBJ databases">
        <authorList>
            <person name="Varghese N."/>
            <person name="Submissions S."/>
        </authorList>
    </citation>
    <scope>NUCLEOTIDE SEQUENCE [LARGE SCALE GENOMIC DNA]</scope>
    <source>
        <strain evidence="4">GAS232</strain>
    </source>
</reference>
<dbReference type="Proteomes" id="UP000182427">
    <property type="component" value="Chromosome I"/>
</dbReference>
<dbReference type="EMBL" id="LT629690">
    <property type="protein sequence ID" value="SDF27065.1"/>
    <property type="molecule type" value="Genomic_DNA"/>
</dbReference>
<feature type="transmembrane region" description="Helical" evidence="2">
    <location>
        <begin position="15"/>
        <end position="36"/>
    </location>
</feature>